<feature type="transmembrane region" description="Helical" evidence="7">
    <location>
        <begin position="103"/>
        <end position="124"/>
    </location>
</feature>
<evidence type="ECO:0000313" key="10">
    <source>
        <dbReference type="Proteomes" id="UP000065521"/>
    </source>
</evidence>
<dbReference type="InterPro" id="IPR011701">
    <property type="entry name" value="MFS"/>
</dbReference>
<organism evidence="9 10">
    <name type="scientific">Burkholderia ubonensis</name>
    <dbReference type="NCBI Taxonomy" id="101571"/>
    <lineage>
        <taxon>Bacteria</taxon>
        <taxon>Pseudomonadati</taxon>
        <taxon>Pseudomonadota</taxon>
        <taxon>Betaproteobacteria</taxon>
        <taxon>Burkholderiales</taxon>
        <taxon>Burkholderiaceae</taxon>
        <taxon>Burkholderia</taxon>
        <taxon>Burkholderia cepacia complex</taxon>
    </lineage>
</organism>
<keyword evidence="2" id="KW-0813">Transport</keyword>
<feature type="transmembrane region" description="Helical" evidence="7">
    <location>
        <begin position="423"/>
        <end position="445"/>
    </location>
</feature>
<dbReference type="PANTHER" id="PTHR42718">
    <property type="entry name" value="MAJOR FACILITATOR SUPERFAMILY MULTIDRUG TRANSPORTER MFSC"/>
    <property type="match status" value="1"/>
</dbReference>
<dbReference type="InterPro" id="IPR020846">
    <property type="entry name" value="MFS_dom"/>
</dbReference>
<comment type="subcellular location">
    <subcellularLocation>
        <location evidence="1">Membrane</location>
        <topology evidence="1">Multi-pass membrane protein</topology>
    </subcellularLocation>
</comment>
<evidence type="ECO:0000256" key="1">
    <source>
        <dbReference type="ARBA" id="ARBA00004141"/>
    </source>
</evidence>
<feature type="domain" description="Major facilitator superfamily (MFS) profile" evidence="8">
    <location>
        <begin position="12"/>
        <end position="448"/>
    </location>
</feature>
<evidence type="ECO:0000256" key="6">
    <source>
        <dbReference type="SAM" id="MobiDB-lite"/>
    </source>
</evidence>
<feature type="transmembrane region" description="Helical" evidence="7">
    <location>
        <begin position="389"/>
        <end position="417"/>
    </location>
</feature>
<feature type="region of interest" description="Disordered" evidence="6">
    <location>
        <begin position="453"/>
        <end position="476"/>
    </location>
</feature>
<proteinExistence type="predicted"/>
<keyword evidence="5 7" id="KW-0472">Membrane</keyword>
<dbReference type="PANTHER" id="PTHR42718:SF9">
    <property type="entry name" value="MAJOR FACILITATOR SUPERFAMILY MULTIDRUG TRANSPORTER MFSC"/>
    <property type="match status" value="1"/>
</dbReference>
<evidence type="ECO:0000256" key="2">
    <source>
        <dbReference type="ARBA" id="ARBA00022448"/>
    </source>
</evidence>
<feature type="transmembrane region" description="Helical" evidence="7">
    <location>
        <begin position="12"/>
        <end position="34"/>
    </location>
</feature>
<comment type="caution">
    <text evidence="9">The sequence shown here is derived from an EMBL/GenBank/DDBJ whole genome shotgun (WGS) entry which is preliminary data.</text>
</comment>
<feature type="transmembrane region" description="Helical" evidence="7">
    <location>
        <begin position="46"/>
        <end position="66"/>
    </location>
</feature>
<dbReference type="Gene3D" id="1.20.1720.10">
    <property type="entry name" value="Multidrug resistance protein D"/>
    <property type="match status" value="1"/>
</dbReference>
<gene>
    <name evidence="9" type="ORF">WI38_20615</name>
</gene>
<evidence type="ECO:0000313" key="9">
    <source>
        <dbReference type="EMBL" id="KUZ88077.1"/>
    </source>
</evidence>
<keyword evidence="3 7" id="KW-0812">Transmembrane</keyword>
<dbReference type="SUPFAM" id="SSF103473">
    <property type="entry name" value="MFS general substrate transporter"/>
    <property type="match status" value="2"/>
</dbReference>
<feature type="transmembrane region" description="Helical" evidence="7">
    <location>
        <begin position="301"/>
        <end position="318"/>
    </location>
</feature>
<keyword evidence="4 7" id="KW-1133">Transmembrane helix</keyword>
<feature type="compositionally biased region" description="Low complexity" evidence="6">
    <location>
        <begin position="453"/>
        <end position="462"/>
    </location>
</feature>
<evidence type="ECO:0000259" key="8">
    <source>
        <dbReference type="PROSITE" id="PS50850"/>
    </source>
</evidence>
<dbReference type="AlphaFoldDB" id="A0A102L6M2"/>
<feature type="transmembrane region" description="Helical" evidence="7">
    <location>
        <begin position="223"/>
        <end position="243"/>
    </location>
</feature>
<dbReference type="Proteomes" id="UP000065521">
    <property type="component" value="Unassembled WGS sequence"/>
</dbReference>
<dbReference type="GO" id="GO:0016020">
    <property type="term" value="C:membrane"/>
    <property type="evidence" value="ECO:0007669"/>
    <property type="project" value="UniProtKB-SubCell"/>
</dbReference>
<dbReference type="GO" id="GO:0022857">
    <property type="term" value="F:transmembrane transporter activity"/>
    <property type="evidence" value="ECO:0007669"/>
    <property type="project" value="InterPro"/>
</dbReference>
<dbReference type="Pfam" id="PF07690">
    <property type="entry name" value="MFS_1"/>
    <property type="match status" value="2"/>
</dbReference>
<feature type="transmembrane region" description="Helical" evidence="7">
    <location>
        <begin position="168"/>
        <end position="187"/>
    </location>
</feature>
<evidence type="ECO:0000256" key="7">
    <source>
        <dbReference type="SAM" id="Phobius"/>
    </source>
</evidence>
<feature type="transmembrane region" description="Helical" evidence="7">
    <location>
        <begin position="199"/>
        <end position="217"/>
    </location>
</feature>
<name>A0A102L6M2_9BURK</name>
<dbReference type="CDD" id="cd17321">
    <property type="entry name" value="MFS_MMR_MDR_like"/>
    <property type="match status" value="1"/>
</dbReference>
<dbReference type="InterPro" id="IPR036259">
    <property type="entry name" value="MFS_trans_sf"/>
</dbReference>
<sequence length="476" mass="49276">MKTNLHANARRVLAATSVSYTLVLLDASIVNVALREIARTLDSQVAGLQWIVNAYTLTFACLLLTGGTLCDRLGARNVYLAGLAVFVAASALCGFAPNLTVLALARVLQGVGSAMLVPCSLALIDRAYPEPGERAAAVSVWMGCGGVAMAAGPLIGGLLIQLFGWRSIFFVNLPIGLAGVWLARSAARADAGQTRHFDWWGQAAAIVALGTLIGVLIEGPSLGWRATPIVAGIVVCCVAWIALIAIETRGRNPMLPPAFFRSPLFAGSTFVSMASAFVFYGLLFTFSLFYQQVRGESPLDAGLAFLPMTAMVATGGLLSSRLVRRFGGRWPMCAAFGLYAAGALGMMLSTATSPYWFAVGPMLAIGFASGFISPAATSPALGTVGKGRAGIAAAVLNAARQSGSALGVAVFGAFIATLQPFRFAMHLTLAVAIGLSVLAAAAWWATSRTAATAGATHGGAPSTPQPVRYTGERDPA</sequence>
<protein>
    <submittedName>
        <fullName evidence="9">MFS transporter</fullName>
    </submittedName>
</protein>
<dbReference type="RefSeq" id="WP_059634898.1">
    <property type="nucleotide sequence ID" value="NZ_LOTK01000041.1"/>
</dbReference>
<evidence type="ECO:0000256" key="5">
    <source>
        <dbReference type="ARBA" id="ARBA00023136"/>
    </source>
</evidence>
<feature type="transmembrane region" description="Helical" evidence="7">
    <location>
        <begin position="330"/>
        <end position="349"/>
    </location>
</feature>
<dbReference type="EMBL" id="LOTN01000038">
    <property type="protein sequence ID" value="KUZ88077.1"/>
    <property type="molecule type" value="Genomic_DNA"/>
</dbReference>
<accession>A0A102L6M2</accession>
<dbReference type="Gene3D" id="1.20.1250.20">
    <property type="entry name" value="MFS general substrate transporter like domains"/>
    <property type="match status" value="1"/>
</dbReference>
<dbReference type="PROSITE" id="PS50850">
    <property type="entry name" value="MFS"/>
    <property type="match status" value="1"/>
</dbReference>
<feature type="transmembrane region" description="Helical" evidence="7">
    <location>
        <begin position="78"/>
        <end position="97"/>
    </location>
</feature>
<feature type="transmembrane region" description="Helical" evidence="7">
    <location>
        <begin position="355"/>
        <end position="377"/>
    </location>
</feature>
<feature type="transmembrane region" description="Helical" evidence="7">
    <location>
        <begin position="136"/>
        <end position="162"/>
    </location>
</feature>
<evidence type="ECO:0000256" key="3">
    <source>
        <dbReference type="ARBA" id="ARBA00022692"/>
    </source>
</evidence>
<evidence type="ECO:0000256" key="4">
    <source>
        <dbReference type="ARBA" id="ARBA00022989"/>
    </source>
</evidence>
<feature type="transmembrane region" description="Helical" evidence="7">
    <location>
        <begin position="264"/>
        <end position="289"/>
    </location>
</feature>
<reference evidence="9 10" key="1">
    <citation type="submission" date="2015-11" db="EMBL/GenBank/DDBJ databases">
        <title>Expanding the genomic diversity of Burkholderia species for the development of highly accurate diagnostics.</title>
        <authorList>
            <person name="Sahl J."/>
            <person name="Keim P."/>
            <person name="Wagner D."/>
        </authorList>
    </citation>
    <scope>NUCLEOTIDE SEQUENCE [LARGE SCALE GENOMIC DNA]</scope>
    <source>
        <strain evidence="9 10">RF32-BP4</strain>
    </source>
</reference>